<organism evidence="3 4">
    <name type="scientific">Marasmius crinis-equi</name>
    <dbReference type="NCBI Taxonomy" id="585013"/>
    <lineage>
        <taxon>Eukaryota</taxon>
        <taxon>Fungi</taxon>
        <taxon>Dikarya</taxon>
        <taxon>Basidiomycota</taxon>
        <taxon>Agaricomycotina</taxon>
        <taxon>Agaricomycetes</taxon>
        <taxon>Agaricomycetidae</taxon>
        <taxon>Agaricales</taxon>
        <taxon>Marasmiineae</taxon>
        <taxon>Marasmiaceae</taxon>
        <taxon>Marasmius</taxon>
    </lineage>
</organism>
<dbReference type="Proteomes" id="UP001465976">
    <property type="component" value="Unassembled WGS sequence"/>
</dbReference>
<feature type="region of interest" description="Disordered" evidence="1">
    <location>
        <begin position="83"/>
        <end position="119"/>
    </location>
</feature>
<feature type="region of interest" description="Disordered" evidence="1">
    <location>
        <begin position="47"/>
        <end position="71"/>
    </location>
</feature>
<reference evidence="3 4" key="1">
    <citation type="submission" date="2024-02" db="EMBL/GenBank/DDBJ databases">
        <title>A draft genome for the cacao thread blight pathogen Marasmius crinis-equi.</title>
        <authorList>
            <person name="Cohen S.P."/>
            <person name="Baruah I.K."/>
            <person name="Amoako-Attah I."/>
            <person name="Bukari Y."/>
            <person name="Meinhardt L.W."/>
            <person name="Bailey B.A."/>
        </authorList>
    </citation>
    <scope>NUCLEOTIDE SEQUENCE [LARGE SCALE GENOMIC DNA]</scope>
    <source>
        <strain evidence="3 4">GH-76</strain>
    </source>
</reference>
<dbReference type="EMBL" id="JBAHYK010000203">
    <property type="protein sequence ID" value="KAL0576741.1"/>
    <property type="molecule type" value="Genomic_DNA"/>
</dbReference>
<keyword evidence="2" id="KW-0472">Membrane</keyword>
<protein>
    <submittedName>
        <fullName evidence="3">Uncharacterized protein</fullName>
    </submittedName>
</protein>
<sequence>TPGKASDSSGGPIKATIILGCVSGVLLLTVLSGMFLLLRRRRRKRFRKPDSGSLENAEGDPWSVSPYPPPGDIFVTKKRLKEIHEESSNEVQCSNSRGPHAQHTDENSETRTSSSARLQSSILRELRELRELLRSRRARRADIEWGSSGGSGTASHSESPAGTMPPPYSEAM</sequence>
<keyword evidence="2" id="KW-0812">Transmembrane</keyword>
<feature type="non-terminal residue" evidence="3">
    <location>
        <position position="1"/>
    </location>
</feature>
<name>A0ABR3FN91_9AGAR</name>
<keyword evidence="2" id="KW-1133">Transmembrane helix</keyword>
<feature type="region of interest" description="Disordered" evidence="1">
    <location>
        <begin position="137"/>
        <end position="172"/>
    </location>
</feature>
<proteinExistence type="predicted"/>
<gene>
    <name evidence="3" type="ORF">V5O48_005247</name>
</gene>
<evidence type="ECO:0000313" key="4">
    <source>
        <dbReference type="Proteomes" id="UP001465976"/>
    </source>
</evidence>
<comment type="caution">
    <text evidence="3">The sequence shown here is derived from an EMBL/GenBank/DDBJ whole genome shotgun (WGS) entry which is preliminary data.</text>
</comment>
<evidence type="ECO:0000256" key="1">
    <source>
        <dbReference type="SAM" id="MobiDB-lite"/>
    </source>
</evidence>
<evidence type="ECO:0000256" key="2">
    <source>
        <dbReference type="SAM" id="Phobius"/>
    </source>
</evidence>
<keyword evidence="4" id="KW-1185">Reference proteome</keyword>
<accession>A0ABR3FN91</accession>
<feature type="transmembrane region" description="Helical" evidence="2">
    <location>
        <begin position="15"/>
        <end position="38"/>
    </location>
</feature>
<feature type="compositionally biased region" description="Pro residues" evidence="1">
    <location>
        <begin position="163"/>
        <end position="172"/>
    </location>
</feature>
<evidence type="ECO:0000313" key="3">
    <source>
        <dbReference type="EMBL" id="KAL0576741.1"/>
    </source>
</evidence>